<accession>A0A9X0QDR7</accession>
<sequence>MEPIRPEVDAFVLDWLQREPLLRSYFFEERDGNCRLTSSFASKLSETAPMWARLVAPVAEWFTQQIHKSRTSQSRSRLPVQLTPATRQEKKVTSNVERELSFRRANVCVSCGKKIHSRSTNCDECAKEKRPERMIEVARLGRVVTLLPEAQAKRSATQKVNTQAVWDWNPTDYPTWLTSDLYSAKIQPRLVSLSCSSVAKRLGVSVSYADQIRKGRVPHPRHWQTLAKLVGWSRNSKPCCRNR</sequence>
<name>A0A9X0QDR7_9BACT</name>
<keyword evidence="2" id="KW-1185">Reference proteome</keyword>
<protein>
    <submittedName>
        <fullName evidence="1">Uncharacterized protein</fullName>
    </submittedName>
</protein>
<evidence type="ECO:0000313" key="1">
    <source>
        <dbReference type="EMBL" id="MBB5328423.1"/>
    </source>
</evidence>
<dbReference type="AlphaFoldDB" id="A0A9X0QDR7"/>
<gene>
    <name evidence="1" type="ORF">HDF14_002033</name>
</gene>
<dbReference type="Proteomes" id="UP000535182">
    <property type="component" value="Unassembled WGS sequence"/>
</dbReference>
<reference evidence="1 2" key="1">
    <citation type="submission" date="2020-08" db="EMBL/GenBank/DDBJ databases">
        <title>Genomic Encyclopedia of Type Strains, Phase IV (KMG-V): Genome sequencing to study the core and pangenomes of soil and plant-associated prokaryotes.</title>
        <authorList>
            <person name="Whitman W."/>
        </authorList>
    </citation>
    <scope>NUCLEOTIDE SEQUENCE [LARGE SCALE GENOMIC DNA]</scope>
    <source>
        <strain evidence="1 2">X5P2</strain>
    </source>
</reference>
<organism evidence="1 2">
    <name type="scientific">Tunturiibacter gelidiferens</name>
    <dbReference type="NCBI Taxonomy" id="3069689"/>
    <lineage>
        <taxon>Bacteria</taxon>
        <taxon>Pseudomonadati</taxon>
        <taxon>Acidobacteriota</taxon>
        <taxon>Terriglobia</taxon>
        <taxon>Terriglobales</taxon>
        <taxon>Acidobacteriaceae</taxon>
        <taxon>Tunturiibacter</taxon>
    </lineage>
</organism>
<comment type="caution">
    <text evidence="1">The sequence shown here is derived from an EMBL/GenBank/DDBJ whole genome shotgun (WGS) entry which is preliminary data.</text>
</comment>
<evidence type="ECO:0000313" key="2">
    <source>
        <dbReference type="Proteomes" id="UP000535182"/>
    </source>
</evidence>
<dbReference type="EMBL" id="JACHEB010000004">
    <property type="protein sequence ID" value="MBB5328423.1"/>
    <property type="molecule type" value="Genomic_DNA"/>
</dbReference>
<proteinExistence type="predicted"/>